<dbReference type="InterPro" id="IPR015943">
    <property type="entry name" value="WD40/YVTN_repeat-like_dom_sf"/>
</dbReference>
<dbReference type="Pfam" id="PF07495">
    <property type="entry name" value="Y_Y_Y"/>
    <property type="match status" value="1"/>
</dbReference>
<evidence type="ECO:0000256" key="4">
    <source>
        <dbReference type="ARBA" id="ARBA00023015"/>
    </source>
</evidence>
<dbReference type="SMART" id="SM00448">
    <property type="entry name" value="REC"/>
    <property type="match status" value="1"/>
</dbReference>
<evidence type="ECO:0000259" key="11">
    <source>
        <dbReference type="PROSITE" id="PS50110"/>
    </source>
</evidence>
<feature type="transmembrane region" description="Helical" evidence="8">
    <location>
        <begin position="789"/>
        <end position="809"/>
    </location>
</feature>
<dbReference type="SUPFAM" id="SSF63829">
    <property type="entry name" value="Calcium-dependent phosphotriesterase"/>
    <property type="match status" value="3"/>
</dbReference>
<dbReference type="PANTHER" id="PTHR43547">
    <property type="entry name" value="TWO-COMPONENT HISTIDINE KINASE"/>
    <property type="match status" value="1"/>
</dbReference>
<dbReference type="CDD" id="cd00082">
    <property type="entry name" value="HisKA"/>
    <property type="match status" value="1"/>
</dbReference>
<dbReference type="PROSITE" id="PS00041">
    <property type="entry name" value="HTH_ARAC_FAMILY_1"/>
    <property type="match status" value="1"/>
</dbReference>
<evidence type="ECO:0000259" key="10">
    <source>
        <dbReference type="PROSITE" id="PS50109"/>
    </source>
</evidence>
<evidence type="ECO:0000256" key="3">
    <source>
        <dbReference type="ARBA" id="ARBA00022553"/>
    </source>
</evidence>
<gene>
    <name evidence="12" type="ORF">V8G56_02025</name>
</gene>
<keyword evidence="3 7" id="KW-0597">Phosphoprotein</keyword>
<keyword evidence="13" id="KW-1185">Reference proteome</keyword>
<protein>
    <recommendedName>
        <fullName evidence="2">histidine kinase</fullName>
        <ecNumber evidence="2">2.7.13.3</ecNumber>
    </recommendedName>
</protein>
<feature type="modified residue" description="4-aspartylphosphate" evidence="7">
    <location>
        <position position="1158"/>
    </location>
</feature>
<dbReference type="SUPFAM" id="SSF55874">
    <property type="entry name" value="ATPase domain of HSP90 chaperone/DNA topoisomerase II/histidine kinase"/>
    <property type="match status" value="1"/>
</dbReference>
<dbReference type="Proteomes" id="UP001610104">
    <property type="component" value="Unassembled WGS sequence"/>
</dbReference>
<keyword evidence="8" id="KW-1133">Transmembrane helix</keyword>
<dbReference type="InterPro" id="IPR003661">
    <property type="entry name" value="HisK_dim/P_dom"/>
</dbReference>
<dbReference type="PRINTS" id="PR00344">
    <property type="entry name" value="BCTRLSENSOR"/>
</dbReference>
<evidence type="ECO:0000256" key="2">
    <source>
        <dbReference type="ARBA" id="ARBA00012438"/>
    </source>
</evidence>
<dbReference type="SMART" id="SM00342">
    <property type="entry name" value="HTH_ARAC"/>
    <property type="match status" value="1"/>
</dbReference>
<organism evidence="12 13">
    <name type="scientific">Gaetbulibacter aquiaggeris</name>
    <dbReference type="NCBI Taxonomy" id="1735373"/>
    <lineage>
        <taxon>Bacteria</taxon>
        <taxon>Pseudomonadati</taxon>
        <taxon>Bacteroidota</taxon>
        <taxon>Flavobacteriia</taxon>
        <taxon>Flavobacteriales</taxon>
        <taxon>Flavobacteriaceae</taxon>
        <taxon>Gaetbulibacter</taxon>
    </lineage>
</organism>
<dbReference type="Pfam" id="PF00512">
    <property type="entry name" value="HisKA"/>
    <property type="match status" value="1"/>
</dbReference>
<dbReference type="Pfam" id="PF02518">
    <property type="entry name" value="HATPase_c"/>
    <property type="match status" value="1"/>
</dbReference>
<comment type="caution">
    <text evidence="12">The sequence shown here is derived from an EMBL/GenBank/DDBJ whole genome shotgun (WGS) entry which is preliminary data.</text>
</comment>
<dbReference type="InterPro" id="IPR009057">
    <property type="entry name" value="Homeodomain-like_sf"/>
</dbReference>
<dbReference type="SMART" id="SM00388">
    <property type="entry name" value="HisKA"/>
    <property type="match status" value="1"/>
</dbReference>
<dbReference type="InterPro" id="IPR036890">
    <property type="entry name" value="HATPase_C_sf"/>
</dbReference>
<dbReference type="InterPro" id="IPR011006">
    <property type="entry name" value="CheY-like_superfamily"/>
</dbReference>
<dbReference type="PROSITE" id="PS50109">
    <property type="entry name" value="HIS_KIN"/>
    <property type="match status" value="1"/>
</dbReference>
<dbReference type="Gene3D" id="3.40.50.2300">
    <property type="match status" value="1"/>
</dbReference>
<evidence type="ECO:0000256" key="6">
    <source>
        <dbReference type="ARBA" id="ARBA00023163"/>
    </source>
</evidence>
<dbReference type="Gene3D" id="3.30.565.10">
    <property type="entry name" value="Histidine kinase-like ATPase, C-terminal domain"/>
    <property type="match status" value="1"/>
</dbReference>
<dbReference type="InterPro" id="IPR018062">
    <property type="entry name" value="HTH_AraC-typ_CS"/>
</dbReference>
<dbReference type="Gene3D" id="1.10.287.130">
    <property type="match status" value="1"/>
</dbReference>
<dbReference type="InterPro" id="IPR005467">
    <property type="entry name" value="His_kinase_dom"/>
</dbReference>
<evidence type="ECO:0000256" key="5">
    <source>
        <dbReference type="ARBA" id="ARBA00023125"/>
    </source>
</evidence>
<keyword evidence="8" id="KW-0472">Membrane</keyword>
<dbReference type="Gene3D" id="2.60.40.10">
    <property type="entry name" value="Immunoglobulins"/>
    <property type="match status" value="1"/>
</dbReference>
<feature type="domain" description="Response regulatory" evidence="11">
    <location>
        <begin position="1110"/>
        <end position="1225"/>
    </location>
</feature>
<dbReference type="InterPro" id="IPR011123">
    <property type="entry name" value="Y_Y_Y"/>
</dbReference>
<name>A0ABW7MMB3_9FLAO</name>
<dbReference type="Gene3D" id="2.130.10.10">
    <property type="entry name" value="YVTN repeat-like/Quinoprotein amine dehydrogenase"/>
    <property type="match status" value="2"/>
</dbReference>
<evidence type="ECO:0000256" key="1">
    <source>
        <dbReference type="ARBA" id="ARBA00000085"/>
    </source>
</evidence>
<dbReference type="InterPro" id="IPR011110">
    <property type="entry name" value="Reg_prop"/>
</dbReference>
<keyword evidence="8" id="KW-0812">Transmembrane</keyword>
<dbReference type="SUPFAM" id="SSF47384">
    <property type="entry name" value="Homodimeric domain of signal transducing histidine kinase"/>
    <property type="match status" value="1"/>
</dbReference>
<comment type="catalytic activity">
    <reaction evidence="1">
        <text>ATP + protein L-histidine = ADP + protein N-phospho-L-histidine.</text>
        <dbReference type="EC" id="2.7.13.3"/>
    </reaction>
</comment>
<dbReference type="EMBL" id="JBAWKC010000001">
    <property type="protein sequence ID" value="MFH6767498.1"/>
    <property type="molecule type" value="Genomic_DNA"/>
</dbReference>
<dbReference type="EC" id="2.7.13.3" evidence="2"/>
<keyword evidence="4" id="KW-0805">Transcription regulation</keyword>
<dbReference type="Gene3D" id="1.10.10.60">
    <property type="entry name" value="Homeodomain-like"/>
    <property type="match status" value="1"/>
</dbReference>
<feature type="domain" description="Histidine kinase" evidence="10">
    <location>
        <begin position="842"/>
        <end position="1067"/>
    </location>
</feature>
<evidence type="ECO:0000313" key="13">
    <source>
        <dbReference type="Proteomes" id="UP001610104"/>
    </source>
</evidence>
<dbReference type="Pfam" id="PF00072">
    <property type="entry name" value="Response_reg"/>
    <property type="match status" value="1"/>
</dbReference>
<dbReference type="CDD" id="cd17574">
    <property type="entry name" value="REC_OmpR"/>
    <property type="match status" value="1"/>
</dbReference>
<dbReference type="InterPro" id="IPR013783">
    <property type="entry name" value="Ig-like_fold"/>
</dbReference>
<keyword evidence="5" id="KW-0238">DNA-binding</keyword>
<dbReference type="InterPro" id="IPR003594">
    <property type="entry name" value="HATPase_dom"/>
</dbReference>
<dbReference type="InterPro" id="IPR036097">
    <property type="entry name" value="HisK_dim/P_sf"/>
</dbReference>
<accession>A0ABW7MMB3</accession>
<dbReference type="PANTHER" id="PTHR43547:SF2">
    <property type="entry name" value="HYBRID SIGNAL TRANSDUCTION HISTIDINE KINASE C"/>
    <property type="match status" value="1"/>
</dbReference>
<dbReference type="SMART" id="SM00387">
    <property type="entry name" value="HATPase_c"/>
    <property type="match status" value="1"/>
</dbReference>
<dbReference type="InterPro" id="IPR018060">
    <property type="entry name" value="HTH_AraC"/>
</dbReference>
<reference evidence="12 13" key="1">
    <citation type="submission" date="2024-02" db="EMBL/GenBank/DDBJ databases">
        <title>A Gaetbulibacter species isolated from tidal flats and genomic insights of their niches.</title>
        <authorList>
            <person name="Ye Y."/>
        </authorList>
    </citation>
    <scope>NUCLEOTIDE SEQUENCE [LARGE SCALE GENOMIC DNA]</scope>
    <source>
        <strain evidence="12 13">KEM-8</strain>
    </source>
</reference>
<keyword evidence="6" id="KW-0804">Transcription</keyword>
<dbReference type="SUPFAM" id="SSF52172">
    <property type="entry name" value="CheY-like"/>
    <property type="match status" value="1"/>
</dbReference>
<dbReference type="CDD" id="cd00075">
    <property type="entry name" value="HATPase"/>
    <property type="match status" value="1"/>
</dbReference>
<sequence>MSLSYKYIFFVLLLVTFNGFLSAQENDSIYYDLKFRHYTINDGLSHTSITDINQDHNGFIWIATKYGLNRFDGIEFKSYFSDEKNSNSISSDNINILFVDSNNNLWIGTSKGLSLYKENDRFKNIYFNHSSSINSICEDSNKNLWIGTDNGLIYFDTSTGTNKSIDLNYNKIDGLSTKRIDKVFIDSKENLWILTLKGLVCLPVGSNQFKQYPFDSDVIDDPKNSGKGDIKEDANGNIWIGSFTGLWKFNEVTKGIEQFKLKNNNNSYTSFKEVRTILTDESNTIWIGTYSGVYKINTKDKSFSNYTHNDKNPYSLSQNSVYKIFKDDSNGIWIGTWQGAVNYLDKNFDSFQHYGIFSGLSYHVVSSFAEDEKHNFWIGTERGGLNYFDTNSKTFKIYKNNPDNPNGLGNDNIQDIVLDKQGILFIATHGSGLDVYDTKANTNKFHHFKSDIQDDESISSDWVTCLMIDTQNRLWVGTIKKGLNLFDPKTKKFTRFNTDIFSQTIYEIFEDKQQRVWAGTANGMGLVDLKTKTINSESISILNNRISSLVTCIYQDDENNFWVATEGQGLFFLKNDFSLTKQFTVLDGLSSNSILGILPDKEDNLWLSTFKGLSRFDFNLNEFTNYDALDGLQSNEFNYDAYYAAQNGELLFGGMNGFNIFNPKKIKKNPYVPPVVITDFKIKGHSIDISKDNKSNISEVVINHNDIPFSLDFAALNYTQPRKNIFKYKLEGKDDQWHLLGNERSLTFADANPGNYIFKLKAANNSGVWNENEASIIISILPPWWKTNIAYAIYFLLICITVWLIYMFLKFRRDEKELLKTEKIEKEKIQEISQLKLQFFTNVSHELRTPLTLILGSVEEMSKDVSKIPENLKNHLEVLNRNSKNLLRHVNSLLDFRKNEVEKLKLNAGKGNIIHFLKESSLSFQELATHRKIEYQFKNDRESIELYYDRDKMEIIIFNLLSNAFKFTPDGGKITIKTRLVEDEYGNPVFFEFAVKDNGIGIPKEKAPLIFNKFYQVEPDIKQNEIHGSGIGLALVKDLVDLHHGSISLNLDNKKGAEFIISIPMGKDHLKEDEILKNLKKGDDINSYLKQEELKEESKSDIKHSEKDETILIVEDNLEIRNFILKIFANDYNLFEASDGAEGYDIAIHQVPDLIISDIMMPEIDGITLCGKLKTDLRTSHIPIILLTARTSVIFKDSGFETGADAYITKPFKVSHLKLRVKNLLSSRKMQQEYFIRNYKVVPEAISLTSRDDEFLRTAIEVVQSNMDNSEFNSSQFGEIMGMSRSALYKKLKGLTGQSPTEFVRMIRVKRAAQLFLQNKFNISEVIYSVGFNDLKYFRTCFREQFKMSPSEFIESQNKSGIIEN</sequence>
<evidence type="ECO:0000256" key="8">
    <source>
        <dbReference type="SAM" id="Phobius"/>
    </source>
</evidence>
<dbReference type="PROSITE" id="PS01124">
    <property type="entry name" value="HTH_ARAC_FAMILY_2"/>
    <property type="match status" value="1"/>
</dbReference>
<dbReference type="PROSITE" id="PS50110">
    <property type="entry name" value="RESPONSE_REGULATORY"/>
    <property type="match status" value="1"/>
</dbReference>
<evidence type="ECO:0000256" key="7">
    <source>
        <dbReference type="PROSITE-ProRule" id="PRU00169"/>
    </source>
</evidence>
<evidence type="ECO:0000313" key="12">
    <source>
        <dbReference type="EMBL" id="MFH6767498.1"/>
    </source>
</evidence>
<dbReference type="InterPro" id="IPR004358">
    <property type="entry name" value="Sig_transdc_His_kin-like_C"/>
</dbReference>
<evidence type="ECO:0000259" key="9">
    <source>
        <dbReference type="PROSITE" id="PS01124"/>
    </source>
</evidence>
<dbReference type="RefSeq" id="WP_395436795.1">
    <property type="nucleotide sequence ID" value="NZ_JBAWKC010000001.1"/>
</dbReference>
<feature type="domain" description="HTH araC/xylS-type" evidence="9">
    <location>
        <begin position="1257"/>
        <end position="1356"/>
    </location>
</feature>
<dbReference type="SUPFAM" id="SSF46689">
    <property type="entry name" value="Homeodomain-like"/>
    <property type="match status" value="1"/>
</dbReference>
<dbReference type="Pfam" id="PF12833">
    <property type="entry name" value="HTH_18"/>
    <property type="match status" value="1"/>
</dbReference>
<dbReference type="Pfam" id="PF07494">
    <property type="entry name" value="Reg_prop"/>
    <property type="match status" value="7"/>
</dbReference>
<proteinExistence type="predicted"/>
<dbReference type="InterPro" id="IPR001789">
    <property type="entry name" value="Sig_transdc_resp-reg_receiver"/>
</dbReference>